<dbReference type="EMBL" id="LCAH01000001">
    <property type="protein sequence ID" value="KKR87791.1"/>
    <property type="molecule type" value="Genomic_DNA"/>
</dbReference>
<name>A0A0G0UJU9_9BACT</name>
<evidence type="ECO:0000313" key="2">
    <source>
        <dbReference type="Proteomes" id="UP000034616"/>
    </source>
</evidence>
<gene>
    <name evidence="1" type="ORF">UU35_C0001G0072</name>
</gene>
<accession>A0A0G0UJU9</accession>
<proteinExistence type="predicted"/>
<sequence length="140" mass="15877">MEHLPTPPIRWIAETLTENIAMADDANSDSDGKGLAKRILEDAPIFLGRHGMDRDTNAIWAYLTIGEQEKAKMRAERLAYIHPRVCHPSLLKLRILTFLHHGDVKEAKHLALVFAQTAQDNDLQDLHWLIQLALGKRLLS</sequence>
<protein>
    <submittedName>
        <fullName evidence="1">Uncharacterized protein</fullName>
    </submittedName>
</protein>
<reference evidence="1 2" key="1">
    <citation type="journal article" date="2015" name="Nature">
        <title>rRNA introns, odd ribosomes, and small enigmatic genomes across a large radiation of phyla.</title>
        <authorList>
            <person name="Brown C.T."/>
            <person name="Hug L.A."/>
            <person name="Thomas B.C."/>
            <person name="Sharon I."/>
            <person name="Castelle C.J."/>
            <person name="Singh A."/>
            <person name="Wilkins M.J."/>
            <person name="Williams K.H."/>
            <person name="Banfield J.F."/>
        </authorList>
    </citation>
    <scope>NUCLEOTIDE SEQUENCE [LARGE SCALE GENOMIC DNA]</scope>
</reference>
<evidence type="ECO:0000313" key="1">
    <source>
        <dbReference type="EMBL" id="KKR87791.1"/>
    </source>
</evidence>
<comment type="caution">
    <text evidence="1">The sequence shown here is derived from an EMBL/GenBank/DDBJ whole genome shotgun (WGS) entry which is preliminary data.</text>
</comment>
<dbReference type="Proteomes" id="UP000034616">
    <property type="component" value="Unassembled WGS sequence"/>
</dbReference>
<dbReference type="AlphaFoldDB" id="A0A0G0UJU9"/>
<organism evidence="1 2">
    <name type="scientific">Candidatus Uhrbacteria bacterium GW2011_GWC2_41_11</name>
    <dbReference type="NCBI Taxonomy" id="1618985"/>
    <lineage>
        <taxon>Bacteria</taxon>
        <taxon>Candidatus Uhriibacteriota</taxon>
    </lineage>
</organism>